<dbReference type="Proteomes" id="UP000264840">
    <property type="component" value="Unplaced"/>
</dbReference>
<dbReference type="GeneTree" id="ENSGT01030000234599"/>
<accession>A0A3Q2WQX3</accession>
<organism evidence="3 4">
    <name type="scientific">Haplochromis burtoni</name>
    <name type="common">Burton's mouthbrooder</name>
    <name type="synonym">Chromis burtoni</name>
    <dbReference type="NCBI Taxonomy" id="8153"/>
    <lineage>
        <taxon>Eukaryota</taxon>
        <taxon>Metazoa</taxon>
        <taxon>Chordata</taxon>
        <taxon>Craniata</taxon>
        <taxon>Vertebrata</taxon>
        <taxon>Euteleostomi</taxon>
        <taxon>Actinopterygii</taxon>
        <taxon>Neopterygii</taxon>
        <taxon>Teleostei</taxon>
        <taxon>Neoteleostei</taxon>
        <taxon>Acanthomorphata</taxon>
        <taxon>Ovalentaria</taxon>
        <taxon>Cichlomorphae</taxon>
        <taxon>Cichliformes</taxon>
        <taxon>Cichlidae</taxon>
        <taxon>African cichlids</taxon>
        <taxon>Pseudocrenilabrinae</taxon>
        <taxon>Haplochromini</taxon>
        <taxon>Haplochromis</taxon>
    </lineage>
</organism>
<reference evidence="3" key="2">
    <citation type="submission" date="2025-09" db="UniProtKB">
        <authorList>
            <consortium name="Ensembl"/>
        </authorList>
    </citation>
    <scope>IDENTIFICATION</scope>
</reference>
<dbReference type="GO" id="GO:0016020">
    <property type="term" value="C:membrane"/>
    <property type="evidence" value="ECO:0007669"/>
    <property type="project" value="TreeGrafter"/>
</dbReference>
<comment type="similarity">
    <text evidence="1">Belongs to the apolipoprotein L family.</text>
</comment>
<dbReference type="GO" id="GO:0006869">
    <property type="term" value="P:lipid transport"/>
    <property type="evidence" value="ECO:0007669"/>
    <property type="project" value="InterPro"/>
</dbReference>
<dbReference type="GO" id="GO:0042157">
    <property type="term" value="P:lipoprotein metabolic process"/>
    <property type="evidence" value="ECO:0007669"/>
    <property type="project" value="InterPro"/>
</dbReference>
<dbReference type="InterPro" id="IPR008405">
    <property type="entry name" value="ApoL"/>
</dbReference>
<keyword evidence="2" id="KW-0812">Transmembrane</keyword>
<evidence type="ECO:0000313" key="4">
    <source>
        <dbReference type="Proteomes" id="UP000264840"/>
    </source>
</evidence>
<dbReference type="AlphaFoldDB" id="A0A3Q2WQX3"/>
<feature type="transmembrane region" description="Helical" evidence="2">
    <location>
        <begin position="549"/>
        <end position="571"/>
    </location>
</feature>
<dbReference type="GO" id="GO:0008289">
    <property type="term" value="F:lipid binding"/>
    <property type="evidence" value="ECO:0007669"/>
    <property type="project" value="InterPro"/>
</dbReference>
<evidence type="ECO:0000256" key="1">
    <source>
        <dbReference type="ARBA" id="ARBA00010090"/>
    </source>
</evidence>
<dbReference type="GeneID" id="102304584"/>
<name>A0A3Q2WQX3_HAPBU</name>
<evidence type="ECO:0000313" key="3">
    <source>
        <dbReference type="Ensembl" id="ENSHBUP00000028496.1"/>
    </source>
</evidence>
<protein>
    <submittedName>
        <fullName evidence="3">Apolipoprotein L</fullName>
    </submittedName>
</protein>
<dbReference type="PANTHER" id="PTHR14096:SF57">
    <property type="entry name" value="APOLIPOPROTEIN L4"/>
    <property type="match status" value="1"/>
</dbReference>
<dbReference type="Ensembl" id="ENSHBUT00000017690.1">
    <property type="protein sequence ID" value="ENSHBUP00000028496.1"/>
    <property type="gene ID" value="ENSHBUG00000012304.1"/>
</dbReference>
<evidence type="ECO:0000256" key="2">
    <source>
        <dbReference type="SAM" id="Phobius"/>
    </source>
</evidence>
<reference evidence="3" key="1">
    <citation type="submission" date="2025-08" db="UniProtKB">
        <authorList>
            <consortium name="Ensembl"/>
        </authorList>
    </citation>
    <scope>IDENTIFICATION</scope>
</reference>
<keyword evidence="2" id="KW-0472">Membrane</keyword>
<dbReference type="GO" id="GO:0005576">
    <property type="term" value="C:extracellular region"/>
    <property type="evidence" value="ECO:0007669"/>
    <property type="project" value="InterPro"/>
</dbReference>
<proteinExistence type="inferred from homology"/>
<dbReference type="Pfam" id="PF05461">
    <property type="entry name" value="ApoL"/>
    <property type="match status" value="1"/>
</dbReference>
<dbReference type="STRING" id="8153.ENSHBUP00000028496"/>
<dbReference type="PANTHER" id="PTHR14096">
    <property type="entry name" value="APOLIPOPROTEIN L"/>
    <property type="match status" value="1"/>
</dbReference>
<dbReference type="RefSeq" id="XP_042073411.1">
    <property type="nucleotide sequence ID" value="XM_042217477.1"/>
</dbReference>
<keyword evidence="4" id="KW-1185">Reference proteome</keyword>
<sequence length="572" mass="63985">MRQIVVLCYSKRFNEALCTYITETLGHIETVGTFCKTFPKWMEARKTELEKLNKMLSPESKGAELEKELDEVLKNTLDGLEKLDLFLDAVEKLAVTSLNVFTQNQVVQLPKHSEHVQIVIIHAKLICPLLLEFKRDAKVFFLPKLQNLEVLKYQFDRYVQVSKMICDRFEKSISAFPLMMNEVQVDINTDLPESDIQDMLCRINQLNEIRMDTNFRMVFLFQEKSCSDFIKEVQNRQPKMLKFLEDLEQCAVQLDRMNKGAKISSITGSSVGAVGGVLSIVGLALSPVTAGASLGLLISGTVMGILSGTNSAVTTFTEIGVNHKQKNKANDALQKFRKDVQSIQDCLGEVINQPTADKEMGFYKDMCSGFKKVRSVGQSIRSLVKDASDVKLIKSKNLIAGSGKMVAQESKALSNAPKMASEIQEMSQAAFKGSLALSKTARAGAIALNALLLGMDIYSICKNSISLAKANKTEISQFIRARAALWKSEINSWQNICNSLNEGLKTEDKKKAFLEIPFYTAMKRQVQKKQSVSFENKQRDRELKFQKEFYLIMVVLGGLLGFAAWVCGAFSN</sequence>
<keyword evidence="2" id="KW-1133">Transmembrane helix</keyword>